<dbReference type="EMBL" id="MU273616">
    <property type="protein sequence ID" value="KAI0030550.1"/>
    <property type="molecule type" value="Genomic_DNA"/>
</dbReference>
<sequence>MAIRIALSIAFAAAVVGAAPQPQHKRLAGSVVQNCRFSLGPRVYNLCPLFAGSDHHEWTVALETQTPPTLTTMTYRIALDGPLKLDARLPEHEQCEKGTWVCMTATNRRPEHRSEPDRITQLIPVVSNSTVSNKDGRPGAEAFGIFALEGAAGADKPGSLQLVMRGGYYVDKPQRSLIRFSCVGAASSQHKPTYAWSWNGTHTFDWKTQHACAHAQAHKPEPEPQHGADDPPDVESPPKDGEQLLPPVGPRISLLGVTAAIVCTASALCALVYALMHPPAFARQRLAPYARKLGRAARRLRRWRGRPGEVKLIRWAEEDLPVFGLPDDIDTEDGEEGEMVNAREMAEGDGVEERIPLKPSPGLGFGYGAVPKTGR</sequence>
<evidence type="ECO:0000313" key="1">
    <source>
        <dbReference type="EMBL" id="KAI0030550.1"/>
    </source>
</evidence>
<dbReference type="Proteomes" id="UP000814128">
    <property type="component" value="Unassembled WGS sequence"/>
</dbReference>
<proteinExistence type="predicted"/>
<organism evidence="1 2">
    <name type="scientific">Vararia minispora EC-137</name>
    <dbReference type="NCBI Taxonomy" id="1314806"/>
    <lineage>
        <taxon>Eukaryota</taxon>
        <taxon>Fungi</taxon>
        <taxon>Dikarya</taxon>
        <taxon>Basidiomycota</taxon>
        <taxon>Agaricomycotina</taxon>
        <taxon>Agaricomycetes</taxon>
        <taxon>Russulales</taxon>
        <taxon>Lachnocladiaceae</taxon>
        <taxon>Vararia</taxon>
    </lineage>
</organism>
<keyword evidence="2" id="KW-1185">Reference proteome</keyword>
<evidence type="ECO:0000313" key="2">
    <source>
        <dbReference type="Proteomes" id="UP000814128"/>
    </source>
</evidence>
<protein>
    <submittedName>
        <fullName evidence="1">Uncharacterized protein</fullName>
    </submittedName>
</protein>
<reference evidence="1" key="2">
    <citation type="journal article" date="2022" name="New Phytol.">
        <title>Evolutionary transition to the ectomycorrhizal habit in the genomes of a hyperdiverse lineage of mushroom-forming fungi.</title>
        <authorList>
            <person name="Looney B."/>
            <person name="Miyauchi S."/>
            <person name="Morin E."/>
            <person name="Drula E."/>
            <person name="Courty P.E."/>
            <person name="Kohler A."/>
            <person name="Kuo A."/>
            <person name="LaButti K."/>
            <person name="Pangilinan J."/>
            <person name="Lipzen A."/>
            <person name="Riley R."/>
            <person name="Andreopoulos W."/>
            <person name="He G."/>
            <person name="Johnson J."/>
            <person name="Nolan M."/>
            <person name="Tritt A."/>
            <person name="Barry K.W."/>
            <person name="Grigoriev I.V."/>
            <person name="Nagy L.G."/>
            <person name="Hibbett D."/>
            <person name="Henrissat B."/>
            <person name="Matheny P.B."/>
            <person name="Labbe J."/>
            <person name="Martin F.M."/>
        </authorList>
    </citation>
    <scope>NUCLEOTIDE SEQUENCE</scope>
    <source>
        <strain evidence="1">EC-137</strain>
    </source>
</reference>
<comment type="caution">
    <text evidence="1">The sequence shown here is derived from an EMBL/GenBank/DDBJ whole genome shotgun (WGS) entry which is preliminary data.</text>
</comment>
<accession>A0ACB8QG47</accession>
<reference evidence="1" key="1">
    <citation type="submission" date="2021-02" db="EMBL/GenBank/DDBJ databases">
        <authorList>
            <consortium name="DOE Joint Genome Institute"/>
            <person name="Ahrendt S."/>
            <person name="Looney B.P."/>
            <person name="Miyauchi S."/>
            <person name="Morin E."/>
            <person name="Drula E."/>
            <person name="Courty P.E."/>
            <person name="Chicoki N."/>
            <person name="Fauchery L."/>
            <person name="Kohler A."/>
            <person name="Kuo A."/>
            <person name="Labutti K."/>
            <person name="Pangilinan J."/>
            <person name="Lipzen A."/>
            <person name="Riley R."/>
            <person name="Andreopoulos W."/>
            <person name="He G."/>
            <person name="Johnson J."/>
            <person name="Barry K.W."/>
            <person name="Grigoriev I.V."/>
            <person name="Nagy L."/>
            <person name="Hibbett D."/>
            <person name="Henrissat B."/>
            <person name="Matheny P.B."/>
            <person name="Labbe J."/>
            <person name="Martin F."/>
        </authorList>
    </citation>
    <scope>NUCLEOTIDE SEQUENCE</scope>
    <source>
        <strain evidence="1">EC-137</strain>
    </source>
</reference>
<gene>
    <name evidence="1" type="ORF">K488DRAFT_87667</name>
</gene>
<name>A0ACB8QG47_9AGAM</name>